<reference evidence="3 4" key="1">
    <citation type="submission" date="2019-06" db="EMBL/GenBank/DDBJ databases">
        <title>Sequencing the genomes of 1000 actinobacteria strains.</title>
        <authorList>
            <person name="Klenk H.-P."/>
        </authorList>
    </citation>
    <scope>NUCLEOTIDE SEQUENCE [LARGE SCALE GENOMIC DNA]</scope>
    <source>
        <strain evidence="3 4">DSM 8251</strain>
    </source>
</reference>
<feature type="transmembrane region" description="Helical" evidence="2">
    <location>
        <begin position="40"/>
        <end position="62"/>
    </location>
</feature>
<sequence>MLGASRLVQEKNRTMSSSTPRRAAGPLPESRSLGRGSAMALFSGGSGVVGLILVALGLLVLVDRNLAMGVMVAALGGILATIGVIGVIVGLVVMARGETDDESRAGDEDLAMVGSFVEDDGEDQTGIL</sequence>
<protein>
    <submittedName>
        <fullName evidence="3">Uncharacterized protein</fullName>
    </submittedName>
</protein>
<feature type="transmembrane region" description="Helical" evidence="2">
    <location>
        <begin position="68"/>
        <end position="94"/>
    </location>
</feature>
<evidence type="ECO:0000313" key="3">
    <source>
        <dbReference type="EMBL" id="TQL62834.1"/>
    </source>
</evidence>
<keyword evidence="2" id="KW-1133">Transmembrane helix</keyword>
<keyword evidence="2" id="KW-0812">Transmembrane</keyword>
<evidence type="ECO:0000256" key="2">
    <source>
        <dbReference type="SAM" id="Phobius"/>
    </source>
</evidence>
<organism evidence="3 4">
    <name type="scientific">Propioniferax innocua</name>
    <dbReference type="NCBI Taxonomy" id="1753"/>
    <lineage>
        <taxon>Bacteria</taxon>
        <taxon>Bacillati</taxon>
        <taxon>Actinomycetota</taxon>
        <taxon>Actinomycetes</taxon>
        <taxon>Propionibacteriales</taxon>
        <taxon>Propionibacteriaceae</taxon>
        <taxon>Propioniferax</taxon>
    </lineage>
</organism>
<dbReference type="AlphaFoldDB" id="A0A542ZR56"/>
<comment type="caution">
    <text evidence="3">The sequence shown here is derived from an EMBL/GenBank/DDBJ whole genome shotgun (WGS) entry which is preliminary data.</text>
</comment>
<evidence type="ECO:0000313" key="4">
    <source>
        <dbReference type="Proteomes" id="UP000316196"/>
    </source>
</evidence>
<accession>A0A542ZR56</accession>
<name>A0A542ZR56_9ACTN</name>
<keyword evidence="4" id="KW-1185">Reference proteome</keyword>
<gene>
    <name evidence="3" type="ORF">FB460_0625</name>
</gene>
<evidence type="ECO:0000256" key="1">
    <source>
        <dbReference type="SAM" id="MobiDB-lite"/>
    </source>
</evidence>
<keyword evidence="2" id="KW-0472">Membrane</keyword>
<proteinExistence type="predicted"/>
<feature type="region of interest" description="Disordered" evidence="1">
    <location>
        <begin position="1"/>
        <end position="33"/>
    </location>
</feature>
<dbReference type="EMBL" id="VFOR01000001">
    <property type="protein sequence ID" value="TQL62834.1"/>
    <property type="molecule type" value="Genomic_DNA"/>
</dbReference>
<dbReference type="Proteomes" id="UP000316196">
    <property type="component" value="Unassembled WGS sequence"/>
</dbReference>